<keyword evidence="2" id="KW-1185">Reference proteome</keyword>
<dbReference type="EMBL" id="BLLF01002604">
    <property type="protein sequence ID" value="GFH24685.1"/>
    <property type="molecule type" value="Genomic_DNA"/>
</dbReference>
<feature type="non-terminal residue" evidence="1">
    <location>
        <position position="1"/>
    </location>
</feature>
<evidence type="ECO:0000313" key="1">
    <source>
        <dbReference type="EMBL" id="GFH24685.1"/>
    </source>
</evidence>
<name>A0A699ZS19_HAELA</name>
<accession>A0A699ZS19</accession>
<gene>
    <name evidence="1" type="ORF">HaLaN_22528</name>
</gene>
<feature type="non-terminal residue" evidence="1">
    <location>
        <position position="71"/>
    </location>
</feature>
<sequence>SQPDLGTTYGASTFGGAYAVDLWEDVKSGQFFWSYVLFGKGRAELRRKLASAAEQFRDAVEGQDSASSQFV</sequence>
<organism evidence="1 2">
    <name type="scientific">Haematococcus lacustris</name>
    <name type="common">Green alga</name>
    <name type="synonym">Haematococcus pluvialis</name>
    <dbReference type="NCBI Taxonomy" id="44745"/>
    <lineage>
        <taxon>Eukaryota</taxon>
        <taxon>Viridiplantae</taxon>
        <taxon>Chlorophyta</taxon>
        <taxon>core chlorophytes</taxon>
        <taxon>Chlorophyceae</taxon>
        <taxon>CS clade</taxon>
        <taxon>Chlamydomonadales</taxon>
        <taxon>Haematococcaceae</taxon>
        <taxon>Haematococcus</taxon>
    </lineage>
</organism>
<protein>
    <submittedName>
        <fullName evidence="1">Uncharacterized protein</fullName>
    </submittedName>
</protein>
<dbReference type="Proteomes" id="UP000485058">
    <property type="component" value="Unassembled WGS sequence"/>
</dbReference>
<evidence type="ECO:0000313" key="2">
    <source>
        <dbReference type="Proteomes" id="UP000485058"/>
    </source>
</evidence>
<comment type="caution">
    <text evidence="1">The sequence shown here is derived from an EMBL/GenBank/DDBJ whole genome shotgun (WGS) entry which is preliminary data.</text>
</comment>
<reference evidence="1 2" key="1">
    <citation type="submission" date="2020-02" db="EMBL/GenBank/DDBJ databases">
        <title>Draft genome sequence of Haematococcus lacustris strain NIES-144.</title>
        <authorList>
            <person name="Morimoto D."/>
            <person name="Nakagawa S."/>
            <person name="Yoshida T."/>
            <person name="Sawayama S."/>
        </authorList>
    </citation>
    <scope>NUCLEOTIDE SEQUENCE [LARGE SCALE GENOMIC DNA]</scope>
    <source>
        <strain evidence="1 2">NIES-144</strain>
    </source>
</reference>
<dbReference type="AlphaFoldDB" id="A0A699ZS19"/>
<proteinExistence type="predicted"/>